<keyword evidence="3" id="KW-1185">Reference proteome</keyword>
<accession>A0A143Y8V4</accession>
<evidence type="ECO:0000313" key="3">
    <source>
        <dbReference type="Proteomes" id="UP000242754"/>
    </source>
</evidence>
<dbReference type="InterPro" id="IPR036388">
    <property type="entry name" value="WH-like_DNA-bd_sf"/>
</dbReference>
<keyword evidence="1" id="KW-1133">Transmembrane helix</keyword>
<reference evidence="2 3" key="1">
    <citation type="submission" date="2016-02" db="EMBL/GenBank/DDBJ databases">
        <authorList>
            <person name="Wen L."/>
            <person name="He K."/>
            <person name="Yang H."/>
        </authorList>
    </citation>
    <scope>NUCLEOTIDE SEQUENCE [LARGE SCALE GENOMIC DNA]</scope>
    <source>
        <strain evidence="2">Trichococcus palustris</strain>
    </source>
</reference>
<proteinExistence type="predicted"/>
<keyword evidence="1" id="KW-0472">Membrane</keyword>
<dbReference type="STRING" id="140314.SAMN04488076_103116"/>
<evidence type="ECO:0000313" key="2">
    <source>
        <dbReference type="EMBL" id="CZQ83169.1"/>
    </source>
</evidence>
<protein>
    <submittedName>
        <fullName evidence="2">Uncharacterized protein</fullName>
    </submittedName>
</protein>
<keyword evidence="1" id="KW-0812">Transmembrane</keyword>
<sequence length="120" mass="13736">MELWTIVIVLLAIAIVLLFISFFAKDNGNKLADEVRDYTLQQTEDIHQLKQRIVALEEELGKEVIIAEDAQTVKKIHNLTKQHIISMYVNGKTFDEIAEQLNVPITTVQLVVDNYIEQTV</sequence>
<dbReference type="AlphaFoldDB" id="A0A143Y8V4"/>
<dbReference type="Gene3D" id="1.10.10.10">
    <property type="entry name" value="Winged helix-like DNA-binding domain superfamily/Winged helix DNA-binding domain"/>
    <property type="match status" value="1"/>
</dbReference>
<name>A0A143Y8V4_9LACT</name>
<dbReference type="InterPro" id="IPR046118">
    <property type="entry name" value="DUF6115"/>
</dbReference>
<organism evidence="2 3">
    <name type="scientific">Trichococcus palustris</name>
    <dbReference type="NCBI Taxonomy" id="140314"/>
    <lineage>
        <taxon>Bacteria</taxon>
        <taxon>Bacillati</taxon>
        <taxon>Bacillota</taxon>
        <taxon>Bacilli</taxon>
        <taxon>Lactobacillales</taxon>
        <taxon>Carnobacteriaceae</taxon>
        <taxon>Trichococcus</taxon>
    </lineage>
</organism>
<gene>
    <name evidence="2" type="ORF">Tpal_408</name>
</gene>
<dbReference type="OrthoDB" id="2168657at2"/>
<dbReference type="Proteomes" id="UP000242754">
    <property type="component" value="Unassembled WGS sequence"/>
</dbReference>
<dbReference type="Pfam" id="PF19610">
    <property type="entry name" value="DUF6115"/>
    <property type="match status" value="1"/>
</dbReference>
<dbReference type="EMBL" id="FJNE01000001">
    <property type="protein sequence ID" value="CZQ83169.1"/>
    <property type="molecule type" value="Genomic_DNA"/>
</dbReference>
<dbReference type="RefSeq" id="WP_087030642.1">
    <property type="nucleotide sequence ID" value="NZ_FJNE01000001.1"/>
</dbReference>
<feature type="transmembrane region" description="Helical" evidence="1">
    <location>
        <begin position="6"/>
        <end position="24"/>
    </location>
</feature>
<evidence type="ECO:0000256" key="1">
    <source>
        <dbReference type="SAM" id="Phobius"/>
    </source>
</evidence>